<evidence type="ECO:0000313" key="1">
    <source>
        <dbReference type="EMBL" id="GEM48234.1"/>
    </source>
</evidence>
<gene>
    <name evidence="1" type="ORF">DC3_38690</name>
</gene>
<dbReference type="EMBL" id="BJXB01000019">
    <property type="protein sequence ID" value="GEM48234.1"/>
    <property type="molecule type" value="Genomic_DNA"/>
</dbReference>
<comment type="caution">
    <text evidence="1">The sequence shown here is derived from an EMBL/GenBank/DDBJ whole genome shotgun (WGS) entry which is preliminary data.</text>
</comment>
<dbReference type="RefSeq" id="WP_146887151.1">
    <property type="nucleotide sequence ID" value="NZ_BJXB01000019.1"/>
</dbReference>
<sequence length="79" mass="9177">MSTPDGLFDTIINRADGFLRISRPTNRLDALQEWHARTRFARRVSFDDLVHILEGRPEGQYHWEGGLQGAWIEGEPRFP</sequence>
<accession>A0A511N5X0</accession>
<protein>
    <submittedName>
        <fullName evidence="1">Uncharacterized protein</fullName>
    </submittedName>
</protein>
<organism evidence="1 2">
    <name type="scientific">Deinococcus cellulosilyticus (strain DSM 18568 / NBRC 106333 / KACC 11606 / 5516J-15)</name>
    <dbReference type="NCBI Taxonomy" id="1223518"/>
    <lineage>
        <taxon>Bacteria</taxon>
        <taxon>Thermotogati</taxon>
        <taxon>Deinococcota</taxon>
        <taxon>Deinococci</taxon>
        <taxon>Deinococcales</taxon>
        <taxon>Deinococcaceae</taxon>
        <taxon>Deinococcus</taxon>
    </lineage>
</organism>
<keyword evidence="2" id="KW-1185">Reference proteome</keyword>
<dbReference type="Proteomes" id="UP000321306">
    <property type="component" value="Unassembled WGS sequence"/>
</dbReference>
<name>A0A511N5X0_DEIC1</name>
<reference evidence="1 2" key="1">
    <citation type="submission" date="2019-07" db="EMBL/GenBank/DDBJ databases">
        <title>Whole genome shotgun sequence of Deinococcus cellulosilyticus NBRC 106333.</title>
        <authorList>
            <person name="Hosoyama A."/>
            <person name="Uohara A."/>
            <person name="Ohji S."/>
            <person name="Ichikawa N."/>
        </authorList>
    </citation>
    <scope>NUCLEOTIDE SEQUENCE [LARGE SCALE GENOMIC DNA]</scope>
    <source>
        <strain evidence="1 2">NBRC 106333</strain>
    </source>
</reference>
<evidence type="ECO:0000313" key="2">
    <source>
        <dbReference type="Proteomes" id="UP000321306"/>
    </source>
</evidence>
<dbReference type="OrthoDB" id="72172at2"/>
<dbReference type="AlphaFoldDB" id="A0A511N5X0"/>
<proteinExistence type="predicted"/>